<dbReference type="GO" id="GO:0000118">
    <property type="term" value="C:histone deacetylase complex"/>
    <property type="evidence" value="ECO:0007669"/>
    <property type="project" value="TreeGrafter"/>
</dbReference>
<keyword evidence="7" id="KW-0805">Transcription regulation</keyword>
<evidence type="ECO:0000256" key="6">
    <source>
        <dbReference type="ARBA" id="ARBA00022853"/>
    </source>
</evidence>
<evidence type="ECO:0000256" key="10">
    <source>
        <dbReference type="SAM" id="MobiDB-lite"/>
    </source>
</evidence>
<evidence type="ECO:0000256" key="5">
    <source>
        <dbReference type="ARBA" id="ARBA00022801"/>
    </source>
</evidence>
<reference evidence="12" key="1">
    <citation type="submission" date="2021-01" db="EMBL/GenBank/DDBJ databases">
        <authorList>
            <person name="Corre E."/>
            <person name="Pelletier E."/>
            <person name="Niang G."/>
            <person name="Scheremetjew M."/>
            <person name="Finn R."/>
            <person name="Kale V."/>
            <person name="Holt S."/>
            <person name="Cochrane G."/>
            <person name="Meng A."/>
            <person name="Brown T."/>
            <person name="Cohen L."/>
        </authorList>
    </citation>
    <scope>NUCLEOTIDE SEQUENCE</scope>
    <source>
        <strain evidence="12">CCMP281</strain>
    </source>
</reference>
<dbReference type="InterPro" id="IPR023801">
    <property type="entry name" value="His_deacetylse_dom"/>
</dbReference>
<dbReference type="InterPro" id="IPR000286">
    <property type="entry name" value="HDACs"/>
</dbReference>
<keyword evidence="4" id="KW-0678">Repressor</keyword>
<evidence type="ECO:0000256" key="9">
    <source>
        <dbReference type="ARBA" id="ARBA00023242"/>
    </source>
</evidence>
<feature type="domain" description="Histone deacetylase" evidence="11">
    <location>
        <begin position="88"/>
        <end position="384"/>
    </location>
</feature>
<dbReference type="AlphaFoldDB" id="A0A7S3AXJ2"/>
<proteinExistence type="inferred from homology"/>
<evidence type="ECO:0000259" key="11">
    <source>
        <dbReference type="Pfam" id="PF00850"/>
    </source>
</evidence>
<feature type="compositionally biased region" description="Basic and acidic residues" evidence="10">
    <location>
        <begin position="51"/>
        <end position="67"/>
    </location>
</feature>
<evidence type="ECO:0000256" key="2">
    <source>
        <dbReference type="ARBA" id="ARBA00007738"/>
    </source>
</evidence>
<accession>A0A7S3AXJ2</accession>
<dbReference type="InterPro" id="IPR037138">
    <property type="entry name" value="His_deacetylse_dom_sf"/>
</dbReference>
<sequence>MSIVVPHLLTLAPSGPGKVLVHLESNRQRAPAIRPRRSVMLPERAKKRKLSHAEPLAKEGAPPERASKPTVLLTDDRLRQHSHPQRRHSECPERLSRTLEFLEQSGLVSRCEGLTCEEPSEKELCAVHSPFYLQRLKSLRTAPRERLIEEAAQYDSVYLNEHSIECAMLAAGGVLKLARQIWSGSAQNGIALVRPAGHHAGVHNPSGFCLINSVAVAAKQLLCEGCERVMIVDWDIHHGDGTQKMFLDDPRVLFVSLHRQDHTTFPHNNPTGEPSVVGNSAGAGFNVNVAWGEPDMGDAEYAYAFERVILPIAKSWAPQMILVSAGFDAVRGDPLGDCCVSTAGFGMMTRGLMEHADGKLLLALEGGYSLEQVPSCVATCVRALLGEGATDDELAAQHNSSRCSTAGMEAVDATVREHAKHWPELL</sequence>
<evidence type="ECO:0000313" key="12">
    <source>
        <dbReference type="EMBL" id="CAE0116927.1"/>
    </source>
</evidence>
<comment type="similarity">
    <text evidence="2">Belongs to the histone deacetylase family. HD type 2 subfamily.</text>
</comment>
<keyword evidence="8" id="KW-0804">Transcription</keyword>
<dbReference type="InterPro" id="IPR023696">
    <property type="entry name" value="Ureohydrolase_dom_sf"/>
</dbReference>
<keyword evidence="5" id="KW-0378">Hydrolase</keyword>
<dbReference type="Pfam" id="PF00850">
    <property type="entry name" value="Hist_deacetyl"/>
    <property type="match status" value="1"/>
</dbReference>
<dbReference type="GO" id="GO:0141221">
    <property type="term" value="F:histone deacetylase activity, hydrolytic mechanism"/>
    <property type="evidence" value="ECO:0007669"/>
    <property type="project" value="UniProtKB-EC"/>
</dbReference>
<protein>
    <recommendedName>
        <fullName evidence="3">histone deacetylase</fullName>
        <ecNumber evidence="3">3.5.1.98</ecNumber>
    </recommendedName>
</protein>
<evidence type="ECO:0000256" key="1">
    <source>
        <dbReference type="ARBA" id="ARBA00004123"/>
    </source>
</evidence>
<evidence type="ECO:0000256" key="4">
    <source>
        <dbReference type="ARBA" id="ARBA00022491"/>
    </source>
</evidence>
<dbReference type="SUPFAM" id="SSF52768">
    <property type="entry name" value="Arginase/deacetylase"/>
    <property type="match status" value="1"/>
</dbReference>
<organism evidence="12">
    <name type="scientific">Haptolina ericina</name>
    <dbReference type="NCBI Taxonomy" id="156174"/>
    <lineage>
        <taxon>Eukaryota</taxon>
        <taxon>Haptista</taxon>
        <taxon>Haptophyta</taxon>
        <taxon>Prymnesiophyceae</taxon>
        <taxon>Prymnesiales</taxon>
        <taxon>Prymnesiaceae</taxon>
        <taxon>Haptolina</taxon>
    </lineage>
</organism>
<comment type="subcellular location">
    <subcellularLocation>
        <location evidence="1">Nucleus</location>
    </subcellularLocation>
</comment>
<dbReference type="PANTHER" id="PTHR10625">
    <property type="entry name" value="HISTONE DEACETYLASE HDAC1-RELATED"/>
    <property type="match status" value="1"/>
</dbReference>
<evidence type="ECO:0000256" key="8">
    <source>
        <dbReference type="ARBA" id="ARBA00023163"/>
    </source>
</evidence>
<dbReference type="PRINTS" id="PR01270">
    <property type="entry name" value="HDASUPER"/>
</dbReference>
<dbReference type="EC" id="3.5.1.98" evidence="3"/>
<dbReference type="PANTHER" id="PTHR10625:SF5">
    <property type="entry name" value="HISTONE DEACETYLASE"/>
    <property type="match status" value="1"/>
</dbReference>
<feature type="region of interest" description="Disordered" evidence="10">
    <location>
        <begin position="40"/>
        <end position="70"/>
    </location>
</feature>
<evidence type="ECO:0000256" key="7">
    <source>
        <dbReference type="ARBA" id="ARBA00023015"/>
    </source>
</evidence>
<keyword evidence="6" id="KW-0156">Chromatin regulator</keyword>
<dbReference type="Gene3D" id="3.40.800.20">
    <property type="entry name" value="Histone deacetylase domain"/>
    <property type="match status" value="1"/>
</dbReference>
<keyword evidence="9" id="KW-0539">Nucleus</keyword>
<dbReference type="GO" id="GO:0040029">
    <property type="term" value="P:epigenetic regulation of gene expression"/>
    <property type="evidence" value="ECO:0007669"/>
    <property type="project" value="TreeGrafter"/>
</dbReference>
<name>A0A7S3AXJ2_9EUKA</name>
<evidence type="ECO:0000256" key="3">
    <source>
        <dbReference type="ARBA" id="ARBA00012111"/>
    </source>
</evidence>
<dbReference type="EMBL" id="HBHX01031617">
    <property type="protein sequence ID" value="CAE0116927.1"/>
    <property type="molecule type" value="Transcribed_RNA"/>
</dbReference>
<dbReference type="GO" id="GO:0005737">
    <property type="term" value="C:cytoplasm"/>
    <property type="evidence" value="ECO:0007669"/>
    <property type="project" value="TreeGrafter"/>
</dbReference>
<gene>
    <name evidence="12" type="ORF">HERI1096_LOCUS17612</name>
</gene>